<dbReference type="PROSITE" id="PS50873">
    <property type="entry name" value="PEROXIDASE_4"/>
    <property type="match status" value="1"/>
</dbReference>
<dbReference type="Gene3D" id="1.10.520.10">
    <property type="match status" value="1"/>
</dbReference>
<evidence type="ECO:0000256" key="11">
    <source>
        <dbReference type="SAM" id="Coils"/>
    </source>
</evidence>
<dbReference type="PANTHER" id="PTHR32254:SF14">
    <property type="entry name" value="EXPRESSED PROTEIN"/>
    <property type="match status" value="1"/>
</dbReference>
<keyword evidence="12" id="KW-0472">Membrane</keyword>
<comment type="function">
    <text evidence="10">Removal of H(2)O(2), oxidation of toxic reductants, biosynthesis and degradation of lignin, suberization, auxin catabolism, response to environmental stresses such as wounding, pathogen attack and oxidative stress.</text>
</comment>
<dbReference type="AlphaFoldDB" id="A0AAD6W4U6"/>
<keyword evidence="4 10" id="KW-0349">Heme</keyword>
<keyword evidence="3 10" id="KW-0575">Peroxidase</keyword>
<keyword evidence="12" id="KW-0812">Transmembrane</keyword>
<evidence type="ECO:0000256" key="5">
    <source>
        <dbReference type="ARBA" id="ARBA00022723"/>
    </source>
</evidence>
<gene>
    <name evidence="14" type="ORF">NC653_010170</name>
</gene>
<keyword evidence="7 10" id="KW-0408">Iron</keyword>
<comment type="caution">
    <text evidence="14">The sequence shown here is derived from an EMBL/GenBank/DDBJ whole genome shotgun (WGS) entry which is preliminary data.</text>
</comment>
<name>A0AAD6W4U6_9ROSI</name>
<comment type="catalytic activity">
    <reaction evidence="1 10">
        <text>2 a phenolic donor + H2O2 = 2 a phenolic radical donor + 2 H2O</text>
        <dbReference type="Rhea" id="RHEA:56136"/>
        <dbReference type="ChEBI" id="CHEBI:15377"/>
        <dbReference type="ChEBI" id="CHEBI:16240"/>
        <dbReference type="ChEBI" id="CHEBI:139520"/>
        <dbReference type="ChEBI" id="CHEBI:139521"/>
        <dbReference type="EC" id="1.11.1.7"/>
    </reaction>
</comment>
<reference evidence="14 15" key="1">
    <citation type="journal article" date="2023" name="Mol. Ecol. Resour.">
        <title>Chromosome-level genome assembly of a triploid poplar Populus alba 'Berolinensis'.</title>
        <authorList>
            <person name="Chen S."/>
            <person name="Yu Y."/>
            <person name="Wang X."/>
            <person name="Wang S."/>
            <person name="Zhang T."/>
            <person name="Zhou Y."/>
            <person name="He R."/>
            <person name="Meng N."/>
            <person name="Wang Y."/>
            <person name="Liu W."/>
            <person name="Liu Z."/>
            <person name="Liu J."/>
            <person name="Guo Q."/>
            <person name="Huang H."/>
            <person name="Sederoff R.R."/>
            <person name="Wang G."/>
            <person name="Qu G."/>
            <person name="Chen S."/>
        </authorList>
    </citation>
    <scope>NUCLEOTIDE SEQUENCE [LARGE SCALE GENOMIC DNA]</scope>
    <source>
        <strain evidence="14">SC-2020</strain>
    </source>
</reference>
<accession>A0AAD6W4U6</accession>
<keyword evidence="6 10" id="KW-0560">Oxidoreductase</keyword>
<dbReference type="Gene3D" id="1.10.420.10">
    <property type="entry name" value="Peroxidase, domain 2"/>
    <property type="match status" value="1"/>
</dbReference>
<evidence type="ECO:0000313" key="14">
    <source>
        <dbReference type="EMBL" id="KAJ6999393.1"/>
    </source>
</evidence>
<dbReference type="GO" id="GO:0046872">
    <property type="term" value="F:metal ion binding"/>
    <property type="evidence" value="ECO:0007669"/>
    <property type="project" value="UniProtKB-UniRule"/>
</dbReference>
<evidence type="ECO:0000256" key="4">
    <source>
        <dbReference type="ARBA" id="ARBA00022617"/>
    </source>
</evidence>
<sequence length="335" mass="37629">MMNEYYYNKRRRGPKLKAAIKVVMVIMGFFLVGYIVGRPLYWHLSEFLTAKIRSSTLRCHPCSCDCSSQPLLTLPEGLSNSSFTDCMKHDPEVSHEIEKSFTDMLSEELRLNEEEAQKKQQRADVALLEAKRMTSQYQKEAEKCNFGMDTCEAARERAEEVLQEQRKLSAKWEFRARERGWREGLMRSQGCDGSILLDSGNSELFSSKNIGIRKQEAIGYIKSVLEAECPGQVSCADIIVLAAKESVDFSGGPRIQIPLGRKDSTTSNNKQSDDLLPSPAVTVDELLHIFMSKGMNLEVSVAILGNELLAQSSIAVYIEKHLQTLMTLKIINASS</sequence>
<comment type="cofactor">
    <cofactor evidence="10">
        <name>heme b</name>
        <dbReference type="ChEBI" id="CHEBI:60344"/>
    </cofactor>
    <text evidence="10">Binds 1 heme b (iron(II)-protoporphyrin IX) group per subunit.</text>
</comment>
<comment type="similarity">
    <text evidence="10">Belongs to the peroxidase family. Classical plant (class III) peroxidase subfamily.</text>
</comment>
<keyword evidence="15" id="KW-1185">Reference proteome</keyword>
<evidence type="ECO:0000256" key="6">
    <source>
        <dbReference type="ARBA" id="ARBA00023002"/>
    </source>
</evidence>
<dbReference type="Pfam" id="PF06364">
    <property type="entry name" value="DUF1068"/>
    <property type="match status" value="1"/>
</dbReference>
<evidence type="ECO:0000256" key="8">
    <source>
        <dbReference type="PIRSR" id="PIRSR600823-2"/>
    </source>
</evidence>
<dbReference type="EC" id="1.11.1.7" evidence="2 10"/>
<evidence type="ECO:0000256" key="1">
    <source>
        <dbReference type="ARBA" id="ARBA00000189"/>
    </source>
</evidence>
<keyword evidence="5 9" id="KW-0479">Metal-binding</keyword>
<feature type="domain" description="Plant heme peroxidase family profile" evidence="13">
    <location>
        <begin position="189"/>
        <end position="335"/>
    </location>
</feature>
<feature type="coiled-coil region" evidence="11">
    <location>
        <begin position="102"/>
        <end position="171"/>
    </location>
</feature>
<evidence type="ECO:0000256" key="12">
    <source>
        <dbReference type="SAM" id="Phobius"/>
    </source>
</evidence>
<dbReference type="InterPro" id="IPR010471">
    <property type="entry name" value="DUF1068"/>
</dbReference>
<feature type="binding site" evidence="8">
    <location>
        <position position="277"/>
    </location>
    <ligand>
        <name>substrate</name>
    </ligand>
</feature>
<keyword evidence="12" id="KW-1133">Transmembrane helix</keyword>
<dbReference type="GO" id="GO:0020037">
    <property type="term" value="F:heme binding"/>
    <property type="evidence" value="ECO:0007669"/>
    <property type="project" value="UniProtKB-UniRule"/>
</dbReference>
<feature type="binding site" evidence="9">
    <location>
        <position position="194"/>
    </location>
    <ligand>
        <name>Ca(2+)</name>
        <dbReference type="ChEBI" id="CHEBI:29108"/>
        <label>1</label>
    </ligand>
</feature>
<evidence type="ECO:0000256" key="3">
    <source>
        <dbReference type="ARBA" id="ARBA00022559"/>
    </source>
</evidence>
<dbReference type="PANTHER" id="PTHR32254">
    <property type="entry name" value="EXPRESSED PROTEIN"/>
    <property type="match status" value="1"/>
</dbReference>
<dbReference type="Proteomes" id="UP001164929">
    <property type="component" value="Chromosome 4"/>
</dbReference>
<evidence type="ECO:0000259" key="13">
    <source>
        <dbReference type="PROSITE" id="PS50873"/>
    </source>
</evidence>
<evidence type="ECO:0000256" key="7">
    <source>
        <dbReference type="ARBA" id="ARBA00023004"/>
    </source>
</evidence>
<dbReference type="PRINTS" id="PR00458">
    <property type="entry name" value="PEROXIDASE"/>
</dbReference>
<dbReference type="GO" id="GO:0042744">
    <property type="term" value="P:hydrogen peroxide catabolic process"/>
    <property type="evidence" value="ECO:0007669"/>
    <property type="project" value="UniProtKB-KW"/>
</dbReference>
<evidence type="ECO:0000256" key="9">
    <source>
        <dbReference type="PIRSR" id="PIRSR600823-3"/>
    </source>
</evidence>
<feature type="binding site" evidence="9">
    <location>
        <position position="192"/>
    </location>
    <ligand>
        <name>Ca(2+)</name>
        <dbReference type="ChEBI" id="CHEBI:29108"/>
        <label>1</label>
    </ligand>
</feature>
<dbReference type="PRINTS" id="PR00461">
    <property type="entry name" value="PLPEROXIDASE"/>
</dbReference>
<dbReference type="EMBL" id="JAQIZT010000004">
    <property type="protein sequence ID" value="KAJ6999393.1"/>
    <property type="molecule type" value="Genomic_DNA"/>
</dbReference>
<feature type="binding site" evidence="9">
    <location>
        <position position="203"/>
    </location>
    <ligand>
        <name>Ca(2+)</name>
        <dbReference type="ChEBI" id="CHEBI:29108"/>
        <label>1</label>
    </ligand>
</feature>
<keyword evidence="11" id="KW-0175">Coiled coil</keyword>
<feature type="transmembrane region" description="Helical" evidence="12">
    <location>
        <begin position="20"/>
        <end position="42"/>
    </location>
</feature>
<organism evidence="14 15">
    <name type="scientific">Populus alba x Populus x berolinensis</name>
    <dbReference type="NCBI Taxonomy" id="444605"/>
    <lineage>
        <taxon>Eukaryota</taxon>
        <taxon>Viridiplantae</taxon>
        <taxon>Streptophyta</taxon>
        <taxon>Embryophyta</taxon>
        <taxon>Tracheophyta</taxon>
        <taxon>Spermatophyta</taxon>
        <taxon>Magnoliopsida</taxon>
        <taxon>eudicotyledons</taxon>
        <taxon>Gunneridae</taxon>
        <taxon>Pentapetalae</taxon>
        <taxon>rosids</taxon>
        <taxon>fabids</taxon>
        <taxon>Malpighiales</taxon>
        <taxon>Salicaceae</taxon>
        <taxon>Saliceae</taxon>
        <taxon>Populus</taxon>
    </lineage>
</organism>
<dbReference type="SUPFAM" id="SSF48113">
    <property type="entry name" value="Heme-dependent peroxidases"/>
    <property type="match status" value="1"/>
</dbReference>
<comment type="cofactor">
    <cofactor evidence="9 10">
        <name>Ca(2+)</name>
        <dbReference type="ChEBI" id="CHEBI:29108"/>
    </cofactor>
    <text evidence="9 10">Binds 2 calcium ions per subunit.</text>
</comment>
<evidence type="ECO:0000313" key="15">
    <source>
        <dbReference type="Proteomes" id="UP001164929"/>
    </source>
</evidence>
<dbReference type="InterPro" id="IPR000823">
    <property type="entry name" value="Peroxidase_pln"/>
</dbReference>
<feature type="binding site" evidence="9">
    <location>
        <position position="190"/>
    </location>
    <ligand>
        <name>Ca(2+)</name>
        <dbReference type="ChEBI" id="CHEBI:29108"/>
        <label>1</label>
    </ligand>
</feature>
<dbReference type="Pfam" id="PF00141">
    <property type="entry name" value="peroxidase"/>
    <property type="match status" value="1"/>
</dbReference>
<comment type="subcellular location">
    <subcellularLocation>
        <location evidence="10">Secreted</location>
    </subcellularLocation>
</comment>
<keyword evidence="10" id="KW-0964">Secreted</keyword>
<dbReference type="InterPro" id="IPR002016">
    <property type="entry name" value="Haem_peroxidase"/>
</dbReference>
<dbReference type="GO" id="GO:0140825">
    <property type="term" value="F:lactoperoxidase activity"/>
    <property type="evidence" value="ECO:0007669"/>
    <property type="project" value="UniProtKB-EC"/>
</dbReference>
<evidence type="ECO:0000256" key="10">
    <source>
        <dbReference type="RuleBase" id="RU362060"/>
    </source>
</evidence>
<evidence type="ECO:0000256" key="2">
    <source>
        <dbReference type="ARBA" id="ARBA00012313"/>
    </source>
</evidence>
<proteinExistence type="inferred from homology"/>
<protein>
    <recommendedName>
        <fullName evidence="2 10">Peroxidase</fullName>
        <ecNumber evidence="2 10">1.11.1.7</ecNumber>
    </recommendedName>
</protein>
<keyword evidence="10" id="KW-0376">Hydrogen peroxide</keyword>
<dbReference type="InterPro" id="IPR010255">
    <property type="entry name" value="Haem_peroxidase_sf"/>
</dbReference>
<dbReference type="GO" id="GO:0005576">
    <property type="term" value="C:extracellular region"/>
    <property type="evidence" value="ECO:0007669"/>
    <property type="project" value="UniProtKB-SubCell"/>
</dbReference>
<dbReference type="GO" id="GO:0006979">
    <property type="term" value="P:response to oxidative stress"/>
    <property type="evidence" value="ECO:0007669"/>
    <property type="project" value="UniProtKB-UniRule"/>
</dbReference>
<keyword evidence="9 10" id="KW-0106">Calcium</keyword>